<evidence type="ECO:0000256" key="4">
    <source>
        <dbReference type="ARBA" id="ARBA00022801"/>
    </source>
</evidence>
<dbReference type="SUPFAM" id="SSF88713">
    <property type="entry name" value="Glycoside hydrolase/deacetylase"/>
    <property type="match status" value="1"/>
</dbReference>
<comment type="cofactor">
    <cofactor evidence="1">
        <name>Co(2+)</name>
        <dbReference type="ChEBI" id="CHEBI:48828"/>
    </cofactor>
</comment>
<protein>
    <submittedName>
        <fullName evidence="8">11847_t:CDS:1</fullName>
    </submittedName>
</protein>
<dbReference type="InterPro" id="IPR002509">
    <property type="entry name" value="NODB_dom"/>
</dbReference>
<dbReference type="GO" id="GO:0005975">
    <property type="term" value="P:carbohydrate metabolic process"/>
    <property type="evidence" value="ECO:0007669"/>
    <property type="project" value="InterPro"/>
</dbReference>
<comment type="caution">
    <text evidence="8">The sequence shown here is derived from an EMBL/GenBank/DDBJ whole genome shotgun (WGS) entry which is preliminary data.</text>
</comment>
<dbReference type="GO" id="GO:0016810">
    <property type="term" value="F:hydrolase activity, acting on carbon-nitrogen (but not peptide) bonds"/>
    <property type="evidence" value="ECO:0007669"/>
    <property type="project" value="InterPro"/>
</dbReference>
<dbReference type="InterPro" id="IPR011330">
    <property type="entry name" value="Glyco_hydro/deAcase_b/a-brl"/>
</dbReference>
<dbReference type="PANTHER" id="PTHR46471:SF2">
    <property type="entry name" value="CHITIN DEACETYLASE-RELATED"/>
    <property type="match status" value="1"/>
</dbReference>
<dbReference type="AlphaFoldDB" id="A0A9N9DC32"/>
<keyword evidence="5" id="KW-0119">Carbohydrate metabolism</keyword>
<evidence type="ECO:0000313" key="8">
    <source>
        <dbReference type="EMBL" id="CAG8629717.1"/>
    </source>
</evidence>
<dbReference type="Pfam" id="PF01522">
    <property type="entry name" value="Polysacc_deac_1"/>
    <property type="match status" value="1"/>
</dbReference>
<evidence type="ECO:0000313" key="9">
    <source>
        <dbReference type="Proteomes" id="UP000789396"/>
    </source>
</evidence>
<feature type="non-terminal residue" evidence="8">
    <location>
        <position position="233"/>
    </location>
</feature>
<evidence type="ECO:0000259" key="7">
    <source>
        <dbReference type="PROSITE" id="PS51677"/>
    </source>
</evidence>
<feature type="signal peptide" evidence="6">
    <location>
        <begin position="1"/>
        <end position="26"/>
    </location>
</feature>
<keyword evidence="4" id="KW-0378">Hydrolase</keyword>
<keyword evidence="9" id="KW-1185">Reference proteome</keyword>
<reference evidence="8" key="1">
    <citation type="submission" date="2021-06" db="EMBL/GenBank/DDBJ databases">
        <authorList>
            <person name="Kallberg Y."/>
            <person name="Tangrot J."/>
            <person name="Rosling A."/>
        </authorList>
    </citation>
    <scope>NUCLEOTIDE SEQUENCE</scope>
    <source>
        <strain evidence="8">IN212</strain>
    </source>
</reference>
<dbReference type="CDD" id="cd10951">
    <property type="entry name" value="CE4_ClCDA_like"/>
    <property type="match status" value="1"/>
</dbReference>
<sequence length="233" mass="26239">MCKSFIASLLLALFFIWSLTVLVAQGQIITNCAIDGTAAITFDDGPSEARGITATFFVNGNNQNCIYDYADVILRIYEDGHQIGSHTWSHLDLALLDRTEIIYQMTSLEQAFKKILGIVPKYFRPPYGSYNDEVIDVVESLGYSIVLWNQDTGDSMSNSIEYGLEQYRSSDGPPSSHIMLNHDVFQTTCRQLAPQGIQIYLDKGLKLMSVAEWTQKILNLFIGFEILKNQNFP</sequence>
<keyword evidence="3 6" id="KW-0732">Signal</keyword>
<gene>
    <name evidence="8" type="ORF">RFULGI_LOCUS7677</name>
</gene>
<evidence type="ECO:0000256" key="3">
    <source>
        <dbReference type="ARBA" id="ARBA00022729"/>
    </source>
</evidence>
<evidence type="ECO:0000256" key="2">
    <source>
        <dbReference type="ARBA" id="ARBA00022723"/>
    </source>
</evidence>
<dbReference type="PANTHER" id="PTHR46471">
    <property type="entry name" value="CHITIN DEACETYLASE"/>
    <property type="match status" value="1"/>
</dbReference>
<evidence type="ECO:0000256" key="6">
    <source>
        <dbReference type="SAM" id="SignalP"/>
    </source>
</evidence>
<dbReference type="OrthoDB" id="2125469at2759"/>
<proteinExistence type="predicted"/>
<keyword evidence="2" id="KW-0479">Metal-binding</keyword>
<feature type="domain" description="NodB homology" evidence="7">
    <location>
        <begin position="23"/>
        <end position="208"/>
    </location>
</feature>
<dbReference type="PROSITE" id="PS51677">
    <property type="entry name" value="NODB"/>
    <property type="match status" value="1"/>
</dbReference>
<dbReference type="Gene3D" id="3.20.20.370">
    <property type="entry name" value="Glycoside hydrolase/deacetylase"/>
    <property type="match status" value="1"/>
</dbReference>
<dbReference type="Proteomes" id="UP000789396">
    <property type="component" value="Unassembled WGS sequence"/>
</dbReference>
<dbReference type="EMBL" id="CAJVPZ010011399">
    <property type="protein sequence ID" value="CAG8629717.1"/>
    <property type="molecule type" value="Genomic_DNA"/>
</dbReference>
<name>A0A9N9DC32_9GLOM</name>
<dbReference type="GO" id="GO:0046872">
    <property type="term" value="F:metal ion binding"/>
    <property type="evidence" value="ECO:0007669"/>
    <property type="project" value="UniProtKB-KW"/>
</dbReference>
<evidence type="ECO:0000256" key="1">
    <source>
        <dbReference type="ARBA" id="ARBA00001941"/>
    </source>
</evidence>
<organism evidence="8 9">
    <name type="scientific">Racocetra fulgida</name>
    <dbReference type="NCBI Taxonomy" id="60492"/>
    <lineage>
        <taxon>Eukaryota</taxon>
        <taxon>Fungi</taxon>
        <taxon>Fungi incertae sedis</taxon>
        <taxon>Mucoromycota</taxon>
        <taxon>Glomeromycotina</taxon>
        <taxon>Glomeromycetes</taxon>
        <taxon>Diversisporales</taxon>
        <taxon>Gigasporaceae</taxon>
        <taxon>Racocetra</taxon>
    </lineage>
</organism>
<feature type="chain" id="PRO_5040341757" evidence="6">
    <location>
        <begin position="27"/>
        <end position="233"/>
    </location>
</feature>
<evidence type="ECO:0000256" key="5">
    <source>
        <dbReference type="ARBA" id="ARBA00023277"/>
    </source>
</evidence>
<accession>A0A9N9DC32</accession>